<dbReference type="Gene3D" id="1.25.40.10">
    <property type="entry name" value="Tetratricopeptide repeat domain"/>
    <property type="match status" value="1"/>
</dbReference>
<dbReference type="InterPro" id="IPR011990">
    <property type="entry name" value="TPR-like_helical_dom_sf"/>
</dbReference>
<sequence length="408" mass="48453">MNKDMRNKVNLIIWIQIFLFFSLNANAQKKEMAQARIDIKSGKNLDRVEQSMKQLLKDSTNRINEKIWLLLFEAQRKIYEQGNEKLYLKQKYDTAKLFNSCLNLFTTLEGLDSLDARPDKKGEIKLKYRLKHSELLNTYRPNLYNGGIYFLNKQNYQTAYHFLDTYINCAEQPLFSSYNYLEKDTLLPVAAYWAVYCGYKMADTKATLHHTYLALKDTAHYAMMLQYLAETYKLENDTSRYVQTLEEGFFKYPKFPFFFPRLIEHYSASREYTKALDICKQALKADSTNVIFRFATSTVLLNMRRYTECINLCEELLKQDNSMVDAYLNLGLAYFNQGIEIEKKTQDQVKKKKMILQSYRAALPYLEKYKKFEPTQREKWGLPLYTIYLNLNMGKEFDEIDYILKQKR</sequence>
<dbReference type="SUPFAM" id="SSF48452">
    <property type="entry name" value="TPR-like"/>
    <property type="match status" value="2"/>
</dbReference>
<evidence type="ECO:0000313" key="1">
    <source>
        <dbReference type="EMBL" id="BFO70640.1"/>
    </source>
</evidence>
<protein>
    <submittedName>
        <fullName evidence="1">Tetratricopeptide repeat protein</fullName>
    </submittedName>
</protein>
<proteinExistence type="predicted"/>
<name>A0AB33IRD8_9BACT</name>
<accession>A0AB33IRD8</accession>
<organism evidence="1">
    <name type="scientific">Prevotella sp. GTC17253</name>
    <dbReference type="NCBI Taxonomy" id="3236793"/>
    <lineage>
        <taxon>Bacteria</taxon>
        <taxon>Pseudomonadati</taxon>
        <taxon>Bacteroidota</taxon>
        <taxon>Bacteroidia</taxon>
        <taxon>Bacteroidales</taxon>
        <taxon>Prevotellaceae</taxon>
        <taxon>Prevotella</taxon>
    </lineage>
</organism>
<dbReference type="EMBL" id="AP035785">
    <property type="protein sequence ID" value="BFO70640.1"/>
    <property type="molecule type" value="Genomic_DNA"/>
</dbReference>
<gene>
    <name evidence="1" type="ORF">GTC17253_06060</name>
</gene>
<reference evidence="1" key="1">
    <citation type="submission" date="2024-07" db="EMBL/GenBank/DDBJ databases">
        <title>Complete genome sequence of Prevotella sp. YM-2024 GTC17253.</title>
        <authorList>
            <person name="Hayashi M."/>
            <person name="Muto Y."/>
            <person name="Tanaka K."/>
            <person name="Niwa H."/>
        </authorList>
    </citation>
    <scope>NUCLEOTIDE SEQUENCE</scope>
    <source>
        <strain evidence="1">GTC17253</strain>
    </source>
</reference>
<dbReference type="AlphaFoldDB" id="A0AB33IRD8"/>